<evidence type="ECO:0000313" key="1">
    <source>
        <dbReference type="EMBL" id="MDI1487394.1"/>
    </source>
</evidence>
<name>A0AA43TTQ9_9LECA</name>
<evidence type="ECO:0000313" key="2">
    <source>
        <dbReference type="Proteomes" id="UP001161017"/>
    </source>
</evidence>
<dbReference type="Proteomes" id="UP001161017">
    <property type="component" value="Unassembled WGS sequence"/>
</dbReference>
<comment type="caution">
    <text evidence="1">The sequence shown here is derived from an EMBL/GenBank/DDBJ whole genome shotgun (WGS) entry which is preliminary data.</text>
</comment>
<dbReference type="InterPro" id="IPR053175">
    <property type="entry name" value="DHMBA_Reg_Transcription_Factor"/>
</dbReference>
<organism evidence="1 2">
    <name type="scientific">Ramalina farinacea</name>
    <dbReference type="NCBI Taxonomy" id="258253"/>
    <lineage>
        <taxon>Eukaryota</taxon>
        <taxon>Fungi</taxon>
        <taxon>Dikarya</taxon>
        <taxon>Ascomycota</taxon>
        <taxon>Pezizomycotina</taxon>
        <taxon>Lecanoromycetes</taxon>
        <taxon>OSLEUM clade</taxon>
        <taxon>Lecanoromycetidae</taxon>
        <taxon>Lecanorales</taxon>
        <taxon>Lecanorineae</taxon>
        <taxon>Ramalinaceae</taxon>
        <taxon>Ramalina</taxon>
    </lineage>
</organism>
<dbReference type="InterPro" id="IPR021858">
    <property type="entry name" value="Fun_TF"/>
</dbReference>
<protein>
    <submittedName>
        <fullName evidence="1">Uncharacterized protein</fullName>
    </submittedName>
</protein>
<reference evidence="1" key="1">
    <citation type="journal article" date="2023" name="Genome Biol. Evol.">
        <title>First Whole Genome Sequence and Flow Cytometry Genome Size Data for the Lichen-Forming Fungus Ramalina farinacea (Ascomycota).</title>
        <authorList>
            <person name="Llewellyn T."/>
            <person name="Mian S."/>
            <person name="Hill R."/>
            <person name="Leitch I.J."/>
            <person name="Gaya E."/>
        </authorList>
    </citation>
    <scope>NUCLEOTIDE SEQUENCE</scope>
    <source>
        <strain evidence="1">LIQ254RAFAR</strain>
    </source>
</reference>
<sequence length="479" mass="52607">MSTGTLGPYAEGLDFLDCPGYSEGLDLVLRNQNCVAKAGVDRRQRHGQSRAQSPDVPSYTSHCLHNPLADQEHEQALCFFLSSWVDYTSDPSAERGILEVLPSLYPNTTIGSPLWLSVAAFTRLQFNKFERGVSRGESLTIKQLYGLALAATSRALQDPVELLTDETLMAVCLLGYYEAAVESFKARISSPRHFNGAAALIRRRQGMLTTRSGQRMLTGVRSNLVHRAVQSASPIDVSEDIWANSAVLMNTPAIILDRILVDVANLLALARQHLPPGSAIATPKDPHNARQSSSLLPEAEVLERRLMSWAKALPSHWSPAKVSIDQVPASVTSAGFYGKSCDIYQDIMTCATWNDWRTARLKVLAIIASHKPGPERATVSTKIQEIADDICASIPFSLGSRTTPAPLHDTKNISYPTLPGTAETPEVHYRTAAAYGGWYLFPPMKQVMAVGAYLREGQMLWMALQLRRLASVYNICPED</sequence>
<dbReference type="EMBL" id="JAPUFD010000005">
    <property type="protein sequence ID" value="MDI1487394.1"/>
    <property type="molecule type" value="Genomic_DNA"/>
</dbReference>
<dbReference type="PANTHER" id="PTHR38791">
    <property type="entry name" value="ZN(II)2CYS6 TRANSCRIPTION FACTOR (EUROFUNG)-RELATED-RELATED"/>
    <property type="match status" value="1"/>
</dbReference>
<gene>
    <name evidence="1" type="ORF">OHK93_006663</name>
</gene>
<dbReference type="PANTHER" id="PTHR38791:SF5">
    <property type="entry name" value="TRANSCRIPTION FACTOR DBAG-RELATED"/>
    <property type="match status" value="1"/>
</dbReference>
<keyword evidence="2" id="KW-1185">Reference proteome</keyword>
<dbReference type="Pfam" id="PF11951">
    <property type="entry name" value="Fungal_trans_2"/>
    <property type="match status" value="1"/>
</dbReference>
<accession>A0AA43TTQ9</accession>
<dbReference type="AlphaFoldDB" id="A0AA43TTQ9"/>
<proteinExistence type="predicted"/>